<organism evidence="2 3">
    <name type="scientific">Paramecium sonneborni</name>
    <dbReference type="NCBI Taxonomy" id="65129"/>
    <lineage>
        <taxon>Eukaryota</taxon>
        <taxon>Sar</taxon>
        <taxon>Alveolata</taxon>
        <taxon>Ciliophora</taxon>
        <taxon>Intramacronucleata</taxon>
        <taxon>Oligohymenophorea</taxon>
        <taxon>Peniculida</taxon>
        <taxon>Parameciidae</taxon>
        <taxon>Paramecium</taxon>
    </lineage>
</organism>
<dbReference type="EMBL" id="CAJJDN010000080">
    <property type="protein sequence ID" value="CAD8103529.1"/>
    <property type="molecule type" value="Genomic_DNA"/>
</dbReference>
<evidence type="ECO:0000313" key="2">
    <source>
        <dbReference type="EMBL" id="CAD8103529.1"/>
    </source>
</evidence>
<protein>
    <submittedName>
        <fullName evidence="2">Uncharacterized protein</fullName>
    </submittedName>
</protein>
<keyword evidence="3" id="KW-1185">Reference proteome</keyword>
<evidence type="ECO:0000313" key="3">
    <source>
        <dbReference type="Proteomes" id="UP000692954"/>
    </source>
</evidence>
<sequence>MLQIQNQLQNTLDQLKENNKKFLELIFPQQNKPKPQKKQKPLIDKFTQTIDVNEVQQANYAQFLFHQTQSNVVDDMIEEFENKLAQKLEKQKQLEHQKQQIQQQQFEIERLKIELQSRLISKYGPNNLQVEKNKKEIKKYQKMIRKQQQQISLLNQLNQQHELIENALSSIQQSKTL</sequence>
<dbReference type="Proteomes" id="UP000692954">
    <property type="component" value="Unassembled WGS sequence"/>
</dbReference>
<dbReference type="AlphaFoldDB" id="A0A8S1PKK4"/>
<name>A0A8S1PKK4_9CILI</name>
<comment type="caution">
    <text evidence="2">The sequence shown here is derived from an EMBL/GenBank/DDBJ whole genome shotgun (WGS) entry which is preliminary data.</text>
</comment>
<keyword evidence="1" id="KW-0175">Coiled coil</keyword>
<feature type="coiled-coil region" evidence="1">
    <location>
        <begin position="77"/>
        <end position="174"/>
    </location>
</feature>
<gene>
    <name evidence="2" type="ORF">PSON_ATCC_30995.1.T0800140</name>
</gene>
<evidence type="ECO:0000256" key="1">
    <source>
        <dbReference type="SAM" id="Coils"/>
    </source>
</evidence>
<dbReference type="OrthoDB" id="312369at2759"/>
<accession>A0A8S1PKK4</accession>
<proteinExistence type="predicted"/>
<reference evidence="2" key="1">
    <citation type="submission" date="2021-01" db="EMBL/GenBank/DDBJ databases">
        <authorList>
            <consortium name="Genoscope - CEA"/>
            <person name="William W."/>
        </authorList>
    </citation>
    <scope>NUCLEOTIDE SEQUENCE</scope>
</reference>